<name>A0A6B9ZA66_9BACT</name>
<evidence type="ECO:0000256" key="3">
    <source>
        <dbReference type="ARBA" id="ARBA00023125"/>
    </source>
</evidence>
<dbReference type="InterPro" id="IPR014036">
    <property type="entry name" value="DeoR-like_C"/>
</dbReference>
<dbReference type="EMBL" id="CP048113">
    <property type="protein sequence ID" value="QHS59232.1"/>
    <property type="molecule type" value="Genomic_DNA"/>
</dbReference>
<dbReference type="AlphaFoldDB" id="A0A6B9ZA66"/>
<dbReference type="InterPro" id="IPR050313">
    <property type="entry name" value="Carb_Metab_HTH_regulators"/>
</dbReference>
<evidence type="ECO:0000256" key="4">
    <source>
        <dbReference type="ARBA" id="ARBA00023163"/>
    </source>
</evidence>
<keyword evidence="3" id="KW-0238">DNA-binding</keyword>
<dbReference type="InterPro" id="IPR001034">
    <property type="entry name" value="DeoR_HTH"/>
</dbReference>
<keyword evidence="1" id="KW-0678">Repressor</keyword>
<dbReference type="Gene3D" id="1.10.10.10">
    <property type="entry name" value="Winged helix-like DNA-binding domain superfamily/Winged helix DNA-binding domain"/>
    <property type="match status" value="1"/>
</dbReference>
<dbReference type="RefSeq" id="WP_162330929.1">
    <property type="nucleotide sequence ID" value="NZ_CP048113.1"/>
</dbReference>
<dbReference type="Pfam" id="PF08220">
    <property type="entry name" value="HTH_DeoR"/>
    <property type="match status" value="1"/>
</dbReference>
<proteinExistence type="predicted"/>
<protein>
    <submittedName>
        <fullName evidence="6">DeoR/GlpR transcriptional regulator</fullName>
    </submittedName>
</protein>
<evidence type="ECO:0000259" key="5">
    <source>
        <dbReference type="PROSITE" id="PS51000"/>
    </source>
</evidence>
<dbReference type="PANTHER" id="PTHR30363:SF4">
    <property type="entry name" value="GLYCEROL-3-PHOSPHATE REGULON REPRESSOR"/>
    <property type="match status" value="1"/>
</dbReference>
<dbReference type="PROSITE" id="PS51000">
    <property type="entry name" value="HTH_DEOR_2"/>
    <property type="match status" value="1"/>
</dbReference>
<dbReference type="SUPFAM" id="SSF100950">
    <property type="entry name" value="NagB/RpiA/CoA transferase-like"/>
    <property type="match status" value="1"/>
</dbReference>
<dbReference type="GO" id="GO:0003677">
    <property type="term" value="F:DNA binding"/>
    <property type="evidence" value="ECO:0007669"/>
    <property type="project" value="UniProtKB-KW"/>
</dbReference>
<keyword evidence="2" id="KW-0805">Transcription regulation</keyword>
<dbReference type="Pfam" id="PF00455">
    <property type="entry name" value="DeoRC"/>
    <property type="match status" value="1"/>
</dbReference>
<dbReference type="SUPFAM" id="SSF46785">
    <property type="entry name" value="Winged helix' DNA-binding domain"/>
    <property type="match status" value="1"/>
</dbReference>
<keyword evidence="7" id="KW-1185">Reference proteome</keyword>
<dbReference type="PROSITE" id="PS00894">
    <property type="entry name" value="HTH_DEOR_1"/>
    <property type="match status" value="1"/>
</dbReference>
<reference evidence="6 7" key="1">
    <citation type="submission" date="2020-01" db="EMBL/GenBank/DDBJ databases">
        <title>Complete genome sequence of Chitinophaga sp. H33E-04 isolated from quinoa roots.</title>
        <authorList>
            <person name="Weon H.-Y."/>
            <person name="Lee S.A."/>
        </authorList>
    </citation>
    <scope>NUCLEOTIDE SEQUENCE [LARGE SCALE GENOMIC DNA]</scope>
    <source>
        <strain evidence="6 7">H33E-04</strain>
    </source>
</reference>
<dbReference type="InterPro" id="IPR037171">
    <property type="entry name" value="NagB/RpiA_transferase-like"/>
</dbReference>
<dbReference type="SMART" id="SM01134">
    <property type="entry name" value="DeoRC"/>
    <property type="match status" value="1"/>
</dbReference>
<dbReference type="PRINTS" id="PR00037">
    <property type="entry name" value="HTHLACR"/>
</dbReference>
<evidence type="ECO:0000313" key="6">
    <source>
        <dbReference type="EMBL" id="QHS59232.1"/>
    </source>
</evidence>
<accession>A0A6B9ZA66</accession>
<evidence type="ECO:0000256" key="1">
    <source>
        <dbReference type="ARBA" id="ARBA00022491"/>
    </source>
</evidence>
<dbReference type="CDD" id="cd00090">
    <property type="entry name" value="HTH_ARSR"/>
    <property type="match status" value="1"/>
</dbReference>
<gene>
    <name evidence="6" type="ORF">GWR21_06430</name>
</gene>
<feature type="domain" description="HTH deoR-type" evidence="5">
    <location>
        <begin position="3"/>
        <end position="58"/>
    </location>
</feature>
<dbReference type="KEGG" id="chih:GWR21_06430"/>
<dbReference type="SMART" id="SM00420">
    <property type="entry name" value="HTH_DEOR"/>
    <property type="match status" value="1"/>
</dbReference>
<sequence length="249" mass="27728">MIKEQRFQIILNELAQKEQVTYGDLAEVLKVSEDTVRRDIDSLYQNGLVSKVRRGAMLPSPAPVSFQDRALFLQEEKNIIATKTLSFIKPGMTLFMDGGSTMCVIANRLPSDIAVRIITHNIPAIQLLTQHKNVEVIVLGGKYDTETATCTGITTCLEVRNYVADLYLMGICAISDKFGVTATFQDDADVKRAMLSRSRQTFAIANSAVLQQNESFHVCEMKELEAIVTDLESNHPALDPFRNQGSRII</sequence>
<dbReference type="PANTHER" id="PTHR30363">
    <property type="entry name" value="HTH-TYPE TRANSCRIPTIONAL REGULATOR SRLR-RELATED"/>
    <property type="match status" value="1"/>
</dbReference>
<dbReference type="InterPro" id="IPR011991">
    <property type="entry name" value="ArsR-like_HTH"/>
</dbReference>
<evidence type="ECO:0000313" key="7">
    <source>
        <dbReference type="Proteomes" id="UP000476411"/>
    </source>
</evidence>
<dbReference type="InterPro" id="IPR018356">
    <property type="entry name" value="Tscrpt_reg_HTH_DeoR_CS"/>
</dbReference>
<dbReference type="InterPro" id="IPR036390">
    <property type="entry name" value="WH_DNA-bd_sf"/>
</dbReference>
<organism evidence="6 7">
    <name type="scientific">Chitinophaga agri</name>
    <dbReference type="NCBI Taxonomy" id="2703787"/>
    <lineage>
        <taxon>Bacteria</taxon>
        <taxon>Pseudomonadati</taxon>
        <taxon>Bacteroidota</taxon>
        <taxon>Chitinophagia</taxon>
        <taxon>Chitinophagales</taxon>
        <taxon>Chitinophagaceae</taxon>
        <taxon>Chitinophaga</taxon>
    </lineage>
</organism>
<dbReference type="Proteomes" id="UP000476411">
    <property type="component" value="Chromosome"/>
</dbReference>
<evidence type="ECO:0000256" key="2">
    <source>
        <dbReference type="ARBA" id="ARBA00023015"/>
    </source>
</evidence>
<dbReference type="InterPro" id="IPR036388">
    <property type="entry name" value="WH-like_DNA-bd_sf"/>
</dbReference>
<keyword evidence="4" id="KW-0804">Transcription</keyword>
<dbReference type="GO" id="GO:0003700">
    <property type="term" value="F:DNA-binding transcription factor activity"/>
    <property type="evidence" value="ECO:0007669"/>
    <property type="project" value="InterPro"/>
</dbReference>